<evidence type="ECO:0008006" key="4">
    <source>
        <dbReference type="Google" id="ProtNLM"/>
    </source>
</evidence>
<proteinExistence type="predicted"/>
<dbReference type="InterPro" id="IPR027417">
    <property type="entry name" value="P-loop_NTPase"/>
</dbReference>
<evidence type="ECO:0000313" key="2">
    <source>
        <dbReference type="EMBL" id="CAK8685585.1"/>
    </source>
</evidence>
<evidence type="ECO:0000313" key="3">
    <source>
        <dbReference type="Proteomes" id="UP001642483"/>
    </source>
</evidence>
<organism evidence="2 3">
    <name type="scientific">Clavelina lepadiformis</name>
    <name type="common">Light-bulb sea squirt</name>
    <name type="synonym">Ascidia lepadiformis</name>
    <dbReference type="NCBI Taxonomy" id="159417"/>
    <lineage>
        <taxon>Eukaryota</taxon>
        <taxon>Metazoa</taxon>
        <taxon>Chordata</taxon>
        <taxon>Tunicata</taxon>
        <taxon>Ascidiacea</taxon>
        <taxon>Aplousobranchia</taxon>
        <taxon>Clavelinidae</taxon>
        <taxon>Clavelina</taxon>
    </lineage>
</organism>
<gene>
    <name evidence="2" type="ORF">CVLEPA_LOCUS16699</name>
</gene>
<dbReference type="Proteomes" id="UP001642483">
    <property type="component" value="Unassembled WGS sequence"/>
</dbReference>
<comment type="caution">
    <text evidence="2">The sequence shown here is derived from an EMBL/GenBank/DDBJ whole genome shotgun (WGS) entry which is preliminary data.</text>
</comment>
<dbReference type="Gene3D" id="1.20.5.1190">
    <property type="entry name" value="iswi atpase"/>
    <property type="match status" value="1"/>
</dbReference>
<dbReference type="InterPro" id="IPR000048">
    <property type="entry name" value="IQ_motif_EF-hand-BS"/>
</dbReference>
<accession>A0ABP0G251</accession>
<dbReference type="Pfam" id="PF00612">
    <property type="entry name" value="IQ"/>
    <property type="match status" value="3"/>
</dbReference>
<reference evidence="2 3" key="1">
    <citation type="submission" date="2024-02" db="EMBL/GenBank/DDBJ databases">
        <authorList>
            <person name="Daric V."/>
            <person name="Darras S."/>
        </authorList>
    </citation>
    <scope>NUCLEOTIDE SEQUENCE [LARGE SCALE GENOMIC DNA]</scope>
</reference>
<dbReference type="SMART" id="SM00015">
    <property type="entry name" value="IQ"/>
    <property type="match status" value="3"/>
</dbReference>
<sequence length="354" mass="42350">MATFIQLVSNQQRELVETTYKMQKDAESKRKQETVAAIIIQSWYRGMRTRYYLRYLSHCACTIQRTWRGYMGRTFCRIRVKNLVMIMRNNFYNAMAVCIQKHWRGFYARKHTHNYYARKRYLEALAVKNSIVRQELEEYQNQLNMERQKRIQQKTEAKMEFEARKHHYLLSTHQKAGIYNSPFREYPHEMEFRLKVARPLSHQNKDFITENTISTNRAPVTEQGSIVKDEEQIQGPFLPQRRVHMQRLKPLNPSLRVSTNYYSLEQEREKMKGKEWTKRLHEVPFLPFSKTKEVYKPLLHTASKYGHLPYGTKYFTEENKALHIADKQMQTVVSPIPIFDKFGQTYAKGSVVLQ</sequence>
<protein>
    <recommendedName>
        <fullName evidence="4">Spermatogenesis-associated protein 17</fullName>
    </recommendedName>
</protein>
<evidence type="ECO:0000256" key="1">
    <source>
        <dbReference type="SAM" id="Coils"/>
    </source>
</evidence>
<feature type="coiled-coil region" evidence="1">
    <location>
        <begin position="122"/>
        <end position="156"/>
    </location>
</feature>
<keyword evidence="1" id="KW-0175">Coiled coil</keyword>
<dbReference type="Gene3D" id="1.20.5.190">
    <property type="match status" value="1"/>
</dbReference>
<name>A0ABP0G251_CLALP</name>
<dbReference type="SUPFAM" id="SSF52540">
    <property type="entry name" value="P-loop containing nucleoside triphosphate hydrolases"/>
    <property type="match status" value="1"/>
</dbReference>
<keyword evidence="3" id="KW-1185">Reference proteome</keyword>
<dbReference type="EMBL" id="CAWYQH010000100">
    <property type="protein sequence ID" value="CAK8685585.1"/>
    <property type="molecule type" value="Genomic_DNA"/>
</dbReference>
<dbReference type="PROSITE" id="PS50096">
    <property type="entry name" value="IQ"/>
    <property type="match status" value="3"/>
</dbReference>